<dbReference type="PROSITE" id="PS00061">
    <property type="entry name" value="ADH_SHORT"/>
    <property type="match status" value="1"/>
</dbReference>
<reference evidence="3" key="1">
    <citation type="submission" date="2023-07" db="EMBL/GenBank/DDBJ databases">
        <title>Bacterial whole genome sequence for Sphingobium sp. HBC34.</title>
        <authorList>
            <person name="Le V."/>
            <person name="Ko S.-R."/>
            <person name="Ahn C.-Y."/>
            <person name="Oh H.-M."/>
        </authorList>
    </citation>
    <scope>NUCLEOTIDE SEQUENCE</scope>
    <source>
        <strain evidence="3">HBC34</strain>
    </source>
</reference>
<comment type="similarity">
    <text evidence="1 2">Belongs to the short-chain dehydrogenases/reductases (SDR) family.</text>
</comment>
<evidence type="ECO:0000313" key="4">
    <source>
        <dbReference type="Proteomes" id="UP001176471"/>
    </source>
</evidence>
<dbReference type="Proteomes" id="UP001176471">
    <property type="component" value="Unassembled WGS sequence"/>
</dbReference>
<evidence type="ECO:0000313" key="3">
    <source>
        <dbReference type="EMBL" id="MDO7836320.1"/>
    </source>
</evidence>
<protein>
    <submittedName>
        <fullName evidence="3">SDR family oxidoreductase</fullName>
    </submittedName>
</protein>
<proteinExistence type="inferred from homology"/>
<dbReference type="Gene3D" id="3.40.50.720">
    <property type="entry name" value="NAD(P)-binding Rossmann-like Domain"/>
    <property type="match status" value="1"/>
</dbReference>
<dbReference type="InterPro" id="IPR002347">
    <property type="entry name" value="SDR_fam"/>
</dbReference>
<keyword evidence="4" id="KW-1185">Reference proteome</keyword>
<name>A0ABT8ZRI5_9SPHN</name>
<dbReference type="InterPro" id="IPR036291">
    <property type="entry name" value="NAD(P)-bd_dom_sf"/>
</dbReference>
<dbReference type="PANTHER" id="PTHR42760">
    <property type="entry name" value="SHORT-CHAIN DEHYDROGENASES/REDUCTASES FAMILY MEMBER"/>
    <property type="match status" value="1"/>
</dbReference>
<organism evidence="3 4">
    <name type="scientific">Sphingobium cyanobacteriorum</name>
    <dbReference type="NCBI Taxonomy" id="3063954"/>
    <lineage>
        <taxon>Bacteria</taxon>
        <taxon>Pseudomonadati</taxon>
        <taxon>Pseudomonadota</taxon>
        <taxon>Alphaproteobacteria</taxon>
        <taxon>Sphingomonadales</taxon>
        <taxon>Sphingomonadaceae</taxon>
        <taxon>Sphingobium</taxon>
    </lineage>
</organism>
<dbReference type="PANTHER" id="PTHR42760:SF135">
    <property type="entry name" value="BLL7886 PROTEIN"/>
    <property type="match status" value="1"/>
</dbReference>
<evidence type="ECO:0000256" key="1">
    <source>
        <dbReference type="ARBA" id="ARBA00006484"/>
    </source>
</evidence>
<accession>A0ABT8ZRI5</accession>
<comment type="caution">
    <text evidence="3">The sequence shown here is derived from an EMBL/GenBank/DDBJ whole genome shotgun (WGS) entry which is preliminary data.</text>
</comment>
<dbReference type="PRINTS" id="PR00080">
    <property type="entry name" value="SDRFAMILY"/>
</dbReference>
<dbReference type="InterPro" id="IPR020904">
    <property type="entry name" value="Sc_DH/Rdtase_CS"/>
</dbReference>
<evidence type="ECO:0000256" key="2">
    <source>
        <dbReference type="RuleBase" id="RU000363"/>
    </source>
</evidence>
<dbReference type="EMBL" id="JAUQOM010000008">
    <property type="protein sequence ID" value="MDO7836320.1"/>
    <property type="molecule type" value="Genomic_DNA"/>
</dbReference>
<sequence>MTARSIIITGGFGALGQVVARAFTAAGDKVARIDFAPAPTQALEGALDLGGVDLTDVDACTRAITAVRDAHDGIDVLVNIAGGFTWETVQDGSVESWQRMFSMNVMTAITITKAALPAITASPSGRIVNIGAGAAIQAATGMGAYAASKAGVHRLTESLAAELGGGGTTVNAILPSIIDTPTNRADMPDADTSQWVQPQAIADVVLFLASDAARSITGALIPVTRGTPD</sequence>
<dbReference type="SUPFAM" id="SSF51735">
    <property type="entry name" value="NAD(P)-binding Rossmann-fold domains"/>
    <property type="match status" value="1"/>
</dbReference>
<gene>
    <name evidence="3" type="ORF">Q4610_14820</name>
</gene>
<dbReference type="Pfam" id="PF00106">
    <property type="entry name" value="adh_short"/>
    <property type="match status" value="1"/>
</dbReference>
<dbReference type="RefSeq" id="WP_304536743.1">
    <property type="nucleotide sequence ID" value="NZ_JAUQOM010000008.1"/>
</dbReference>
<dbReference type="PRINTS" id="PR00081">
    <property type="entry name" value="GDHRDH"/>
</dbReference>